<protein>
    <recommendedName>
        <fullName evidence="1">Metallo-beta-lactamase domain-containing protein</fullName>
    </recommendedName>
</protein>
<dbReference type="InterPro" id="IPR052159">
    <property type="entry name" value="Competence_DNA_uptake"/>
</dbReference>
<evidence type="ECO:0000259" key="1">
    <source>
        <dbReference type="Pfam" id="PF00753"/>
    </source>
</evidence>
<dbReference type="AlphaFoldDB" id="A0A644YWJ9"/>
<dbReference type="Pfam" id="PF00753">
    <property type="entry name" value="Lactamase_B"/>
    <property type="match status" value="1"/>
</dbReference>
<sequence>MKLKIKMLEAFNGDSFLISLEDDTIKNIVVDGGISKTYIRDLRLEIESIMSERQDIDLMFITHVDEDHIGGIISFFEDDEIDKNIVKRVIYNSALTISKSLNTKYDSSRENDINKASDRKVSYQQGKTLENELLKYSLLEAKVIKALDKINIGNATITILSPRWTEVKKLNKRWEKETSDKRQASSSKNDYKKSIKELLENDKYIKDRSIVNRSSISFLLEYGDFKILMLADSRSDIITKSLNRLDYTKDNKLVLDYVKLPHHGSKNNLYYDLLEIIECKKYIISTDGSIFNHPDKITLARILNVFNDVEFYFNSTVYEEIFLEEDKKEYQFACIKKDVMELKDERNI</sequence>
<dbReference type="InterPro" id="IPR001279">
    <property type="entry name" value="Metallo-B-lactamas"/>
</dbReference>
<name>A0A644YWJ9_9ZZZZ</name>
<organism evidence="2">
    <name type="scientific">bioreactor metagenome</name>
    <dbReference type="NCBI Taxonomy" id="1076179"/>
    <lineage>
        <taxon>unclassified sequences</taxon>
        <taxon>metagenomes</taxon>
        <taxon>ecological metagenomes</taxon>
    </lineage>
</organism>
<dbReference type="EMBL" id="VSSQ01006520">
    <property type="protein sequence ID" value="MPM32980.1"/>
    <property type="molecule type" value="Genomic_DNA"/>
</dbReference>
<dbReference type="InterPro" id="IPR036866">
    <property type="entry name" value="RibonucZ/Hydroxyglut_hydro"/>
</dbReference>
<evidence type="ECO:0000313" key="2">
    <source>
        <dbReference type="EMBL" id="MPM32980.1"/>
    </source>
</evidence>
<reference evidence="2" key="1">
    <citation type="submission" date="2019-08" db="EMBL/GenBank/DDBJ databases">
        <authorList>
            <person name="Kucharzyk K."/>
            <person name="Murdoch R.W."/>
            <person name="Higgins S."/>
            <person name="Loffler F."/>
        </authorList>
    </citation>
    <scope>NUCLEOTIDE SEQUENCE</scope>
</reference>
<gene>
    <name evidence="2" type="ORF">SDC9_79547</name>
</gene>
<dbReference type="PANTHER" id="PTHR30619:SF1">
    <property type="entry name" value="RECOMBINATION PROTEIN 2"/>
    <property type="match status" value="1"/>
</dbReference>
<proteinExistence type="predicted"/>
<dbReference type="PANTHER" id="PTHR30619">
    <property type="entry name" value="DNA INTERNALIZATION/COMPETENCE PROTEIN COMEC/REC2"/>
    <property type="match status" value="1"/>
</dbReference>
<feature type="domain" description="Metallo-beta-lactamase" evidence="1">
    <location>
        <begin position="12"/>
        <end position="75"/>
    </location>
</feature>
<comment type="caution">
    <text evidence="2">The sequence shown here is derived from an EMBL/GenBank/DDBJ whole genome shotgun (WGS) entry which is preliminary data.</text>
</comment>
<dbReference type="Gene3D" id="3.60.15.10">
    <property type="entry name" value="Ribonuclease Z/Hydroxyacylglutathione hydrolase-like"/>
    <property type="match status" value="1"/>
</dbReference>
<accession>A0A644YWJ9</accession>
<dbReference type="SUPFAM" id="SSF56281">
    <property type="entry name" value="Metallo-hydrolase/oxidoreductase"/>
    <property type="match status" value="1"/>
</dbReference>